<dbReference type="OrthoDB" id="67700at2759"/>
<evidence type="ECO:0000256" key="1">
    <source>
        <dbReference type="SAM" id="SignalP"/>
    </source>
</evidence>
<organism evidence="2 3">
    <name type="scientific">Psilocybe cyanescens</name>
    <dbReference type="NCBI Taxonomy" id="93625"/>
    <lineage>
        <taxon>Eukaryota</taxon>
        <taxon>Fungi</taxon>
        <taxon>Dikarya</taxon>
        <taxon>Basidiomycota</taxon>
        <taxon>Agaricomycotina</taxon>
        <taxon>Agaricomycetes</taxon>
        <taxon>Agaricomycetidae</taxon>
        <taxon>Agaricales</taxon>
        <taxon>Agaricineae</taxon>
        <taxon>Strophariaceae</taxon>
        <taxon>Psilocybe</taxon>
    </lineage>
</organism>
<dbReference type="Gene3D" id="2.60.40.150">
    <property type="entry name" value="C2 domain"/>
    <property type="match status" value="1"/>
</dbReference>
<gene>
    <name evidence="2" type="ORF">CVT25_004661</name>
</gene>
<dbReference type="AlphaFoldDB" id="A0A409XMQ6"/>
<reference evidence="2 3" key="1">
    <citation type="journal article" date="2018" name="Evol. Lett.">
        <title>Horizontal gene cluster transfer increased hallucinogenic mushroom diversity.</title>
        <authorList>
            <person name="Reynolds H.T."/>
            <person name="Vijayakumar V."/>
            <person name="Gluck-Thaler E."/>
            <person name="Korotkin H.B."/>
            <person name="Matheny P.B."/>
            <person name="Slot J.C."/>
        </authorList>
    </citation>
    <scope>NUCLEOTIDE SEQUENCE [LARGE SCALE GENOMIC DNA]</scope>
    <source>
        <strain evidence="2 3">2631</strain>
    </source>
</reference>
<dbReference type="STRING" id="93625.A0A409XMQ6"/>
<evidence type="ECO:0000313" key="3">
    <source>
        <dbReference type="Proteomes" id="UP000283269"/>
    </source>
</evidence>
<protein>
    <recommendedName>
        <fullName evidence="4">C2 domain-containing protein</fullName>
    </recommendedName>
</protein>
<feature type="signal peptide" evidence="1">
    <location>
        <begin position="1"/>
        <end position="38"/>
    </location>
</feature>
<sequence length="146" mass="16309">MPVQRRTTNPMYAPAMVTFDFLLYLILVEHLGQGSVEAVVWDKDILGKEYLGKVVVRVEEWFGGEGEGEREREFGFDAERNILFTLPLGLTCASNPLQGRITIKLSLVHTPDMQNLKEFGSTYGELIKRSRPSLVLAPPTQGVGTI</sequence>
<dbReference type="InterPro" id="IPR035892">
    <property type="entry name" value="C2_domain_sf"/>
</dbReference>
<name>A0A409XMQ6_PSICY</name>
<keyword evidence="3" id="KW-1185">Reference proteome</keyword>
<evidence type="ECO:0000313" key="2">
    <source>
        <dbReference type="EMBL" id="PPQ91990.1"/>
    </source>
</evidence>
<accession>A0A409XMQ6</accession>
<proteinExistence type="predicted"/>
<dbReference type="Proteomes" id="UP000283269">
    <property type="component" value="Unassembled WGS sequence"/>
</dbReference>
<feature type="chain" id="PRO_5019364557" description="C2 domain-containing protein" evidence="1">
    <location>
        <begin position="39"/>
        <end position="146"/>
    </location>
</feature>
<comment type="caution">
    <text evidence="2">The sequence shown here is derived from an EMBL/GenBank/DDBJ whole genome shotgun (WGS) entry which is preliminary data.</text>
</comment>
<dbReference type="InParanoid" id="A0A409XMQ6"/>
<dbReference type="EMBL" id="NHYD01001187">
    <property type="protein sequence ID" value="PPQ91990.1"/>
    <property type="molecule type" value="Genomic_DNA"/>
</dbReference>
<keyword evidence="1" id="KW-0732">Signal</keyword>
<evidence type="ECO:0008006" key="4">
    <source>
        <dbReference type="Google" id="ProtNLM"/>
    </source>
</evidence>